<dbReference type="InParanoid" id="G2QAM7"/>
<evidence type="ECO:0000313" key="3">
    <source>
        <dbReference type="Proteomes" id="UP000007322"/>
    </source>
</evidence>
<reference evidence="2 3" key="1">
    <citation type="journal article" date="2011" name="Nat. Biotechnol.">
        <title>Comparative genomic analysis of the thermophilic biomass-degrading fungi Myceliophthora thermophila and Thielavia terrestris.</title>
        <authorList>
            <person name="Berka R.M."/>
            <person name="Grigoriev I.V."/>
            <person name="Otillar R."/>
            <person name="Salamov A."/>
            <person name="Grimwood J."/>
            <person name="Reid I."/>
            <person name="Ishmael N."/>
            <person name="John T."/>
            <person name="Darmond C."/>
            <person name="Moisan M.-C."/>
            <person name="Henrissat B."/>
            <person name="Coutinho P.M."/>
            <person name="Lombard V."/>
            <person name="Natvig D.O."/>
            <person name="Lindquist E."/>
            <person name="Schmutz J."/>
            <person name="Lucas S."/>
            <person name="Harris P."/>
            <person name="Powlowski J."/>
            <person name="Bellemare A."/>
            <person name="Taylor D."/>
            <person name="Butler G."/>
            <person name="de Vries R.P."/>
            <person name="Allijn I.E."/>
            <person name="van den Brink J."/>
            <person name="Ushinsky S."/>
            <person name="Storms R."/>
            <person name="Powell A.J."/>
            <person name="Paulsen I.T."/>
            <person name="Elbourne L.D.H."/>
            <person name="Baker S.E."/>
            <person name="Magnuson J."/>
            <person name="LaBoissiere S."/>
            <person name="Clutterbuck A.J."/>
            <person name="Martinez D."/>
            <person name="Wogulis M."/>
            <person name="de Leon A.L."/>
            <person name="Rey M.W."/>
            <person name="Tsang A."/>
        </authorList>
    </citation>
    <scope>NUCLEOTIDE SEQUENCE [LARGE SCALE GENOMIC DNA]</scope>
    <source>
        <strain evidence="3">ATCC 42464 / BCRC 31852 / DSM 1799</strain>
    </source>
</reference>
<feature type="compositionally biased region" description="Basic residues" evidence="1">
    <location>
        <begin position="1"/>
        <end position="10"/>
    </location>
</feature>
<evidence type="ECO:0000256" key="1">
    <source>
        <dbReference type="SAM" id="MobiDB-lite"/>
    </source>
</evidence>
<dbReference type="HOGENOM" id="CLU_033344_1_0_1"/>
<feature type="region of interest" description="Disordered" evidence="1">
    <location>
        <begin position="70"/>
        <end position="134"/>
    </location>
</feature>
<accession>G2QAM7</accession>
<gene>
    <name evidence="2" type="ORF">MYCTH_2301940</name>
</gene>
<dbReference type="RefSeq" id="XP_003661968.1">
    <property type="nucleotide sequence ID" value="XM_003661920.1"/>
</dbReference>
<dbReference type="EMBL" id="CP003003">
    <property type="protein sequence ID" value="AEO56723.1"/>
    <property type="molecule type" value="Genomic_DNA"/>
</dbReference>
<feature type="region of interest" description="Disordered" evidence="1">
    <location>
        <begin position="1"/>
        <end position="29"/>
    </location>
</feature>
<dbReference type="GeneID" id="11510773"/>
<organism evidence="2 3">
    <name type="scientific">Thermothelomyces thermophilus (strain ATCC 42464 / BCRC 31852 / DSM 1799)</name>
    <name type="common">Sporotrichum thermophile</name>
    <dbReference type="NCBI Taxonomy" id="573729"/>
    <lineage>
        <taxon>Eukaryota</taxon>
        <taxon>Fungi</taxon>
        <taxon>Dikarya</taxon>
        <taxon>Ascomycota</taxon>
        <taxon>Pezizomycotina</taxon>
        <taxon>Sordariomycetes</taxon>
        <taxon>Sordariomycetidae</taxon>
        <taxon>Sordariales</taxon>
        <taxon>Chaetomiaceae</taxon>
        <taxon>Thermothelomyces</taxon>
    </lineage>
</organism>
<dbReference type="KEGG" id="mtm:MYCTH_2301940"/>
<dbReference type="VEuPathDB" id="FungiDB:MYCTH_2301940"/>
<protein>
    <submittedName>
        <fullName evidence="2">Uncharacterized protein</fullName>
    </submittedName>
</protein>
<dbReference type="OrthoDB" id="3363286at2759"/>
<dbReference type="OMA" id="NYLIKCE"/>
<name>G2QAM7_THET4</name>
<dbReference type="eggNOG" id="ENOG502S8NC">
    <property type="taxonomic scope" value="Eukaryota"/>
</dbReference>
<keyword evidence="3" id="KW-1185">Reference proteome</keyword>
<dbReference type="AlphaFoldDB" id="G2QAM7"/>
<sequence length="337" mass="37437">MVVLRLHKQREKGDERSSNTPSAKALATPVRKCPITTTALPSFFLQRFALIAHPETKKPWFVPQDLETKAPVKSPAAEAQCPDAAQGGREAADAPSPEATQEATQESPKDAETGQKADGPTPGTRNCEKRGPSAYTLSSQRLLQELQREKSPYFKLYKKLLRMSDHGNTKLGSLITTATWRSDMDAVVLELLRRRVVEGLCHFSNMTDKAGRKYVVKCERWDDVKNLKHRGCLLYLGLPEESSSGSTSGYVPPRLAAMDMGPVKFGSKLAVHNLPELLGEEHVSQLRRGSTLLRDGSLYLLGRRATVNLQMMLWKLQGYMAWDQGQQDTSNEGDSKE</sequence>
<proteinExistence type="predicted"/>
<evidence type="ECO:0000313" key="2">
    <source>
        <dbReference type="EMBL" id="AEO56723.1"/>
    </source>
</evidence>
<dbReference type="Proteomes" id="UP000007322">
    <property type="component" value="Chromosome 2"/>
</dbReference>